<protein>
    <submittedName>
        <fullName evidence="2">Uncharacterized protein</fullName>
    </submittedName>
</protein>
<keyword evidence="3" id="KW-1185">Reference proteome</keyword>
<dbReference type="EMBL" id="CM001883">
    <property type="protein sequence ID" value="EOY10709.1"/>
    <property type="molecule type" value="Genomic_DNA"/>
</dbReference>
<accession>A0A061F8A4</accession>
<dbReference type="Proteomes" id="UP000026915">
    <property type="component" value="Chromosome 5"/>
</dbReference>
<feature type="compositionally biased region" description="Gly residues" evidence="1">
    <location>
        <begin position="135"/>
        <end position="146"/>
    </location>
</feature>
<dbReference type="Gramene" id="EOY10709">
    <property type="protein sequence ID" value="EOY10709"/>
    <property type="gene ID" value="TCM_026014"/>
</dbReference>
<proteinExistence type="predicted"/>
<gene>
    <name evidence="2" type="ORF">TCM_026014</name>
</gene>
<name>A0A061F8A4_THECC</name>
<dbReference type="InParanoid" id="A0A061F8A4"/>
<sequence>MDAGNFLEAIPMGLALEWEREKTRLMKESLKHDEVAFLEKELERSMLIVKREEMLQEIKIEEKLVDDFMVFIGAVENNDVEIAQNFDEKAMMDAIISMLKGDGNSGWNGEGFGGIYGESYDLDVTIEGAERDGGEGSNSGGEGGSCDGDRLK</sequence>
<evidence type="ECO:0000256" key="1">
    <source>
        <dbReference type="SAM" id="MobiDB-lite"/>
    </source>
</evidence>
<evidence type="ECO:0000313" key="2">
    <source>
        <dbReference type="EMBL" id="EOY10709.1"/>
    </source>
</evidence>
<dbReference type="OMA" id="MEVELGW"/>
<dbReference type="HOGENOM" id="CLU_127359_0_0_1"/>
<organism evidence="2 3">
    <name type="scientific">Theobroma cacao</name>
    <name type="common">Cacao</name>
    <name type="synonym">Cocoa</name>
    <dbReference type="NCBI Taxonomy" id="3641"/>
    <lineage>
        <taxon>Eukaryota</taxon>
        <taxon>Viridiplantae</taxon>
        <taxon>Streptophyta</taxon>
        <taxon>Embryophyta</taxon>
        <taxon>Tracheophyta</taxon>
        <taxon>Spermatophyta</taxon>
        <taxon>Magnoliopsida</taxon>
        <taxon>eudicotyledons</taxon>
        <taxon>Gunneridae</taxon>
        <taxon>Pentapetalae</taxon>
        <taxon>rosids</taxon>
        <taxon>malvids</taxon>
        <taxon>Malvales</taxon>
        <taxon>Malvaceae</taxon>
        <taxon>Byttnerioideae</taxon>
        <taxon>Theobroma</taxon>
    </lineage>
</organism>
<feature type="region of interest" description="Disordered" evidence="1">
    <location>
        <begin position="129"/>
        <end position="152"/>
    </location>
</feature>
<reference evidence="2 3" key="1">
    <citation type="journal article" date="2013" name="Genome Biol.">
        <title>The genome sequence of the most widely cultivated cacao type and its use to identify candidate genes regulating pod color.</title>
        <authorList>
            <person name="Motamayor J.C."/>
            <person name="Mockaitis K."/>
            <person name="Schmutz J."/>
            <person name="Haiminen N."/>
            <person name="Iii D.L."/>
            <person name="Cornejo O."/>
            <person name="Findley S.D."/>
            <person name="Zheng P."/>
            <person name="Utro F."/>
            <person name="Royaert S."/>
            <person name="Saski C."/>
            <person name="Jenkins J."/>
            <person name="Podicheti R."/>
            <person name="Zhao M."/>
            <person name="Scheffler B.E."/>
            <person name="Stack J.C."/>
            <person name="Feltus F.A."/>
            <person name="Mustiga G.M."/>
            <person name="Amores F."/>
            <person name="Phillips W."/>
            <person name="Marelli J.P."/>
            <person name="May G.D."/>
            <person name="Shapiro H."/>
            <person name="Ma J."/>
            <person name="Bustamante C.D."/>
            <person name="Schnell R.J."/>
            <person name="Main D."/>
            <person name="Gilbert D."/>
            <person name="Parida L."/>
            <person name="Kuhn D.N."/>
        </authorList>
    </citation>
    <scope>NUCLEOTIDE SEQUENCE [LARGE SCALE GENOMIC DNA]</scope>
    <source>
        <strain evidence="3">cv. Matina 1-6</strain>
    </source>
</reference>
<evidence type="ECO:0000313" key="3">
    <source>
        <dbReference type="Proteomes" id="UP000026915"/>
    </source>
</evidence>
<dbReference type="AlphaFoldDB" id="A0A061F8A4"/>